<dbReference type="EC" id="2.7.7.41" evidence="6"/>
<comment type="similarity">
    <text evidence="5">Belongs to the CDS family.</text>
</comment>
<keyword evidence="17" id="KW-1208">Phospholipid metabolism</keyword>
<dbReference type="Pfam" id="PF01148">
    <property type="entry name" value="CTP_transf_1"/>
    <property type="match status" value="1"/>
</dbReference>
<evidence type="ECO:0000256" key="21">
    <source>
        <dbReference type="ARBA" id="ARBA00032396"/>
    </source>
</evidence>
<evidence type="ECO:0000256" key="10">
    <source>
        <dbReference type="ARBA" id="ARBA00022679"/>
    </source>
</evidence>
<gene>
    <name evidence="25" type="primary">cdsA</name>
    <name evidence="25" type="ORF">NCTC10132_01388</name>
</gene>
<dbReference type="GO" id="GO:0004605">
    <property type="term" value="F:phosphatidate cytidylyltransferase activity"/>
    <property type="evidence" value="ECO:0007669"/>
    <property type="project" value="UniProtKB-EC"/>
</dbReference>
<keyword evidence="9" id="KW-0444">Lipid biosynthesis</keyword>
<dbReference type="KEGG" id="medw:NCTC10132_01388"/>
<evidence type="ECO:0000256" key="5">
    <source>
        <dbReference type="ARBA" id="ARBA00010185"/>
    </source>
</evidence>
<accession>A0A3B0Q5M3</accession>
<keyword evidence="12 25" id="KW-0548">Nucleotidyltransferase</keyword>
<keyword evidence="26" id="KW-1185">Reference proteome</keyword>
<protein>
    <recommendedName>
        <fullName evidence="7">Phosphatidate cytidylyltransferase</fullName>
        <ecNumber evidence="6">2.7.7.41</ecNumber>
    </recommendedName>
    <alternativeName>
        <fullName evidence="20">CDP-DAG synthase</fullName>
    </alternativeName>
    <alternativeName>
        <fullName evidence="22">CDP-DG synthase</fullName>
    </alternativeName>
    <alternativeName>
        <fullName evidence="18">CDP-diacylglycerol synthase</fullName>
    </alternativeName>
    <alternativeName>
        <fullName evidence="21">CDP-diglyceride pyrophosphorylase</fullName>
    </alternativeName>
    <alternativeName>
        <fullName evidence="23">CDP-diglyceride synthase</fullName>
    </alternativeName>
    <alternativeName>
        <fullName evidence="19">CTP:phosphatidate cytidylyltransferase</fullName>
    </alternativeName>
</protein>
<evidence type="ECO:0000256" key="22">
    <source>
        <dbReference type="ARBA" id="ARBA00032743"/>
    </source>
</evidence>
<evidence type="ECO:0000256" key="16">
    <source>
        <dbReference type="ARBA" id="ARBA00023209"/>
    </source>
</evidence>
<dbReference type="AlphaFoldDB" id="A0A3B0Q5M3"/>
<evidence type="ECO:0000256" key="13">
    <source>
        <dbReference type="ARBA" id="ARBA00022989"/>
    </source>
</evidence>
<dbReference type="PANTHER" id="PTHR46382:SF1">
    <property type="entry name" value="PHOSPHATIDATE CYTIDYLYLTRANSFERASE"/>
    <property type="match status" value="1"/>
</dbReference>
<evidence type="ECO:0000313" key="26">
    <source>
        <dbReference type="Proteomes" id="UP000257559"/>
    </source>
</evidence>
<evidence type="ECO:0000256" key="12">
    <source>
        <dbReference type="ARBA" id="ARBA00022695"/>
    </source>
</evidence>
<dbReference type="Proteomes" id="UP000257559">
    <property type="component" value="Chromosome"/>
</dbReference>
<evidence type="ECO:0000256" key="1">
    <source>
        <dbReference type="ARBA" id="ARBA00001698"/>
    </source>
</evidence>
<evidence type="ECO:0000256" key="19">
    <source>
        <dbReference type="ARBA" id="ARBA00031825"/>
    </source>
</evidence>
<dbReference type="GO" id="GO:0005886">
    <property type="term" value="C:plasma membrane"/>
    <property type="evidence" value="ECO:0007669"/>
    <property type="project" value="UniProtKB-SubCell"/>
</dbReference>
<keyword evidence="13 24" id="KW-1133">Transmembrane helix</keyword>
<evidence type="ECO:0000256" key="14">
    <source>
        <dbReference type="ARBA" id="ARBA00023098"/>
    </source>
</evidence>
<evidence type="ECO:0000313" key="25">
    <source>
        <dbReference type="EMBL" id="SYV98016.1"/>
    </source>
</evidence>
<feature type="transmembrane region" description="Helical" evidence="24">
    <location>
        <begin position="44"/>
        <end position="62"/>
    </location>
</feature>
<dbReference type="PANTHER" id="PTHR46382">
    <property type="entry name" value="PHOSPHATIDATE CYTIDYLYLTRANSFERASE"/>
    <property type="match status" value="1"/>
</dbReference>
<evidence type="ECO:0000256" key="6">
    <source>
        <dbReference type="ARBA" id="ARBA00012487"/>
    </source>
</evidence>
<evidence type="ECO:0000256" key="15">
    <source>
        <dbReference type="ARBA" id="ARBA00023136"/>
    </source>
</evidence>
<dbReference type="GO" id="GO:0016024">
    <property type="term" value="P:CDP-diacylglycerol biosynthetic process"/>
    <property type="evidence" value="ECO:0007669"/>
    <property type="project" value="TreeGrafter"/>
</dbReference>
<evidence type="ECO:0000256" key="11">
    <source>
        <dbReference type="ARBA" id="ARBA00022692"/>
    </source>
</evidence>
<evidence type="ECO:0000256" key="8">
    <source>
        <dbReference type="ARBA" id="ARBA00022475"/>
    </source>
</evidence>
<dbReference type="EMBL" id="LS991951">
    <property type="protein sequence ID" value="SYV98016.1"/>
    <property type="molecule type" value="Genomic_DNA"/>
</dbReference>
<evidence type="ECO:0000256" key="2">
    <source>
        <dbReference type="ARBA" id="ARBA00004651"/>
    </source>
</evidence>
<evidence type="ECO:0000256" key="3">
    <source>
        <dbReference type="ARBA" id="ARBA00005119"/>
    </source>
</evidence>
<evidence type="ECO:0000256" key="20">
    <source>
        <dbReference type="ARBA" id="ARBA00032253"/>
    </source>
</evidence>
<keyword evidence="16" id="KW-0594">Phospholipid biosynthesis</keyword>
<organism evidence="25 26">
    <name type="scientific">Mycoplasmopsis edwardii</name>
    <dbReference type="NCBI Taxonomy" id="53558"/>
    <lineage>
        <taxon>Bacteria</taxon>
        <taxon>Bacillati</taxon>
        <taxon>Mycoplasmatota</taxon>
        <taxon>Mycoplasmoidales</taxon>
        <taxon>Metamycoplasmataceae</taxon>
        <taxon>Mycoplasmopsis</taxon>
    </lineage>
</organism>
<evidence type="ECO:0000256" key="23">
    <source>
        <dbReference type="ARBA" id="ARBA00033406"/>
    </source>
</evidence>
<keyword evidence="11 24" id="KW-0812">Transmembrane</keyword>
<evidence type="ECO:0000256" key="4">
    <source>
        <dbReference type="ARBA" id="ARBA00005189"/>
    </source>
</evidence>
<evidence type="ECO:0000256" key="7">
    <source>
        <dbReference type="ARBA" id="ARBA00019373"/>
    </source>
</evidence>
<comment type="catalytic activity">
    <reaction evidence="1">
        <text>a 1,2-diacyl-sn-glycero-3-phosphate + CTP + H(+) = a CDP-1,2-diacyl-sn-glycerol + diphosphate</text>
        <dbReference type="Rhea" id="RHEA:16229"/>
        <dbReference type="ChEBI" id="CHEBI:15378"/>
        <dbReference type="ChEBI" id="CHEBI:33019"/>
        <dbReference type="ChEBI" id="CHEBI:37563"/>
        <dbReference type="ChEBI" id="CHEBI:58332"/>
        <dbReference type="ChEBI" id="CHEBI:58608"/>
        <dbReference type="EC" id="2.7.7.41"/>
    </reaction>
</comment>
<evidence type="ECO:0000256" key="24">
    <source>
        <dbReference type="SAM" id="Phobius"/>
    </source>
</evidence>
<comment type="pathway">
    <text evidence="3">Phospholipid metabolism; CDP-diacylglycerol biosynthesis; CDP-diacylglycerol from sn-glycerol 3-phosphate: step 3/3.</text>
</comment>
<keyword evidence="8" id="KW-1003">Cell membrane</keyword>
<keyword evidence="15 24" id="KW-0472">Membrane</keyword>
<keyword evidence="14" id="KW-0443">Lipid metabolism</keyword>
<comment type="pathway">
    <text evidence="4">Lipid metabolism.</text>
</comment>
<comment type="subcellular location">
    <subcellularLocation>
        <location evidence="2">Cell membrane</location>
        <topology evidence="2">Multi-pass membrane protein</topology>
    </subcellularLocation>
</comment>
<proteinExistence type="inferred from homology"/>
<name>A0A3B0Q5M3_9BACT</name>
<keyword evidence="10 25" id="KW-0808">Transferase</keyword>
<sequence length="63" mass="7027">MILFLVLSPLFALVGDLFFSLTKRILDIKDFSNVLKGHGGILDRIDSISFVFVLFIILSLGIN</sequence>
<evidence type="ECO:0000256" key="9">
    <source>
        <dbReference type="ARBA" id="ARBA00022516"/>
    </source>
</evidence>
<evidence type="ECO:0000256" key="18">
    <source>
        <dbReference type="ARBA" id="ARBA00029893"/>
    </source>
</evidence>
<evidence type="ECO:0000256" key="17">
    <source>
        <dbReference type="ARBA" id="ARBA00023264"/>
    </source>
</evidence>
<reference evidence="26" key="1">
    <citation type="submission" date="2018-06" db="EMBL/GenBank/DDBJ databases">
        <authorList>
            <consortium name="Pathogen Informatics"/>
        </authorList>
    </citation>
    <scope>NUCLEOTIDE SEQUENCE [LARGE SCALE GENOMIC DNA]</scope>
    <source>
        <strain evidence="26">NCTC10132</strain>
    </source>
</reference>